<reference evidence="8 9" key="1">
    <citation type="submission" date="2017-02" db="EMBL/GenBank/DDBJ databases">
        <title>Acinetobacter sp. ANC 4945, whole genome shotgun sequencing project.</title>
        <authorList>
            <person name="Radolfova-Krizova L."/>
            <person name="Al Atrouni A."/>
            <person name="Nemec A."/>
        </authorList>
    </citation>
    <scope>NUCLEOTIDE SEQUENCE [LARGE SCALE GENOMIC DNA]</scope>
    <source>
        <strain evidence="8 9">ANC 4945</strain>
    </source>
</reference>
<evidence type="ECO:0000259" key="7">
    <source>
        <dbReference type="PROSITE" id="PS51755"/>
    </source>
</evidence>
<dbReference type="Gene3D" id="3.40.50.2300">
    <property type="match status" value="1"/>
</dbReference>
<evidence type="ECO:0000256" key="2">
    <source>
        <dbReference type="ARBA" id="ARBA00023125"/>
    </source>
</evidence>
<dbReference type="SMART" id="SM00862">
    <property type="entry name" value="Trans_reg_C"/>
    <property type="match status" value="1"/>
</dbReference>
<evidence type="ECO:0000313" key="9">
    <source>
        <dbReference type="Proteomes" id="UP000191160"/>
    </source>
</evidence>
<dbReference type="Gene3D" id="1.10.10.10">
    <property type="entry name" value="Winged helix-like DNA-binding domain superfamily/Winged helix DNA-binding domain"/>
    <property type="match status" value="1"/>
</dbReference>
<dbReference type="RefSeq" id="WP_078189105.1">
    <property type="nucleotide sequence ID" value="NZ_JAMCOZ010000015.1"/>
</dbReference>
<dbReference type="Pfam" id="PF00486">
    <property type="entry name" value="Trans_reg_C"/>
    <property type="match status" value="1"/>
</dbReference>
<keyword evidence="9" id="KW-1185">Reference proteome</keyword>
<dbReference type="SUPFAM" id="SSF52172">
    <property type="entry name" value="CheY-like"/>
    <property type="match status" value="1"/>
</dbReference>
<keyword evidence="3" id="KW-0804">Transcription</keyword>
<dbReference type="AlphaFoldDB" id="A0A1T1H783"/>
<dbReference type="PANTHER" id="PTHR48111:SF67">
    <property type="entry name" value="TRANSCRIPTIONAL REGULATORY PROTEIN TCTD"/>
    <property type="match status" value="1"/>
</dbReference>
<accession>A0A1T1H783</accession>
<dbReference type="GO" id="GO:0000156">
    <property type="term" value="F:phosphorelay response regulator activity"/>
    <property type="evidence" value="ECO:0007669"/>
    <property type="project" value="TreeGrafter"/>
</dbReference>
<keyword evidence="2 5" id="KW-0238">DNA-binding</keyword>
<dbReference type="InterPro" id="IPR039420">
    <property type="entry name" value="WalR-like"/>
</dbReference>
<feature type="domain" description="Response regulatory" evidence="6">
    <location>
        <begin position="2"/>
        <end position="116"/>
    </location>
</feature>
<keyword evidence="4" id="KW-0597">Phosphoprotein</keyword>
<proteinExistence type="predicted"/>
<evidence type="ECO:0000256" key="1">
    <source>
        <dbReference type="ARBA" id="ARBA00023015"/>
    </source>
</evidence>
<keyword evidence="1" id="KW-0805">Transcription regulation</keyword>
<dbReference type="InterPro" id="IPR001789">
    <property type="entry name" value="Sig_transdc_resp-reg_receiver"/>
</dbReference>
<dbReference type="GO" id="GO:0005829">
    <property type="term" value="C:cytosol"/>
    <property type="evidence" value="ECO:0007669"/>
    <property type="project" value="TreeGrafter"/>
</dbReference>
<evidence type="ECO:0000256" key="3">
    <source>
        <dbReference type="ARBA" id="ARBA00023163"/>
    </source>
</evidence>
<name>A0A1T1H783_9GAMM</name>
<protein>
    <submittedName>
        <fullName evidence="8">DNA-binding response regulator</fullName>
    </submittedName>
</protein>
<dbReference type="SMART" id="SM00448">
    <property type="entry name" value="REC"/>
    <property type="match status" value="1"/>
</dbReference>
<organism evidence="8 9">
    <name type="scientific">Acinetobacter amyesii</name>
    <dbReference type="NCBI Taxonomy" id="2942470"/>
    <lineage>
        <taxon>Bacteria</taxon>
        <taxon>Pseudomonadati</taxon>
        <taxon>Pseudomonadota</taxon>
        <taxon>Gammaproteobacteria</taxon>
        <taxon>Moraxellales</taxon>
        <taxon>Moraxellaceae</taxon>
        <taxon>Acinetobacter</taxon>
    </lineage>
</organism>
<evidence type="ECO:0000256" key="5">
    <source>
        <dbReference type="PROSITE-ProRule" id="PRU01091"/>
    </source>
</evidence>
<feature type="modified residue" description="4-aspartylphosphate" evidence="4">
    <location>
        <position position="51"/>
    </location>
</feature>
<feature type="DNA-binding region" description="OmpR/PhoB-type" evidence="5">
    <location>
        <begin position="124"/>
        <end position="218"/>
    </location>
</feature>
<comment type="caution">
    <text evidence="8">The sequence shown here is derived from an EMBL/GenBank/DDBJ whole genome shotgun (WGS) entry which is preliminary data.</text>
</comment>
<sequence length="222" mass="25556">MRILLAEDDASQADSIKTWLEMDGYSVDWVDRGDHAILALEQHQYDCILLDRGLPKVTGDEILKRIVQLHPLTPVLFITARDSIADRVEGLDLGAHDYLVKPFSLEELSARVRAQLRLHHQQRDNSLTFGDLSLDVQAKTLRKNAELITLTSREYQILHKMMLNPEHIMTRSQLEESLYAWGDEVESNAIEVFIYQLRKKIGSDYIKTLRGLGYRMNLPQKS</sequence>
<dbReference type="InterPro" id="IPR001867">
    <property type="entry name" value="OmpR/PhoB-type_DNA-bd"/>
</dbReference>
<dbReference type="GO" id="GO:0032993">
    <property type="term" value="C:protein-DNA complex"/>
    <property type="evidence" value="ECO:0007669"/>
    <property type="project" value="TreeGrafter"/>
</dbReference>
<dbReference type="GO" id="GO:0000976">
    <property type="term" value="F:transcription cis-regulatory region binding"/>
    <property type="evidence" value="ECO:0007669"/>
    <property type="project" value="TreeGrafter"/>
</dbReference>
<evidence type="ECO:0000256" key="4">
    <source>
        <dbReference type="PROSITE-ProRule" id="PRU00169"/>
    </source>
</evidence>
<dbReference type="CDD" id="cd17624">
    <property type="entry name" value="REC_OmpR_PmrA-like"/>
    <property type="match status" value="1"/>
</dbReference>
<evidence type="ECO:0000259" key="6">
    <source>
        <dbReference type="PROSITE" id="PS50110"/>
    </source>
</evidence>
<dbReference type="Gene3D" id="6.10.250.690">
    <property type="match status" value="1"/>
</dbReference>
<dbReference type="Pfam" id="PF00072">
    <property type="entry name" value="Response_reg"/>
    <property type="match status" value="1"/>
</dbReference>
<evidence type="ECO:0000313" key="8">
    <source>
        <dbReference type="EMBL" id="OOV85636.1"/>
    </source>
</evidence>
<dbReference type="InterPro" id="IPR036388">
    <property type="entry name" value="WH-like_DNA-bd_sf"/>
</dbReference>
<dbReference type="PROSITE" id="PS50110">
    <property type="entry name" value="RESPONSE_REGULATORY"/>
    <property type="match status" value="1"/>
</dbReference>
<dbReference type="CDD" id="cd00383">
    <property type="entry name" value="trans_reg_C"/>
    <property type="match status" value="1"/>
</dbReference>
<dbReference type="Proteomes" id="UP000191160">
    <property type="component" value="Unassembled WGS sequence"/>
</dbReference>
<dbReference type="EMBL" id="MVKX01000001">
    <property type="protein sequence ID" value="OOV85636.1"/>
    <property type="molecule type" value="Genomic_DNA"/>
</dbReference>
<dbReference type="PROSITE" id="PS51755">
    <property type="entry name" value="OMPR_PHOB"/>
    <property type="match status" value="1"/>
</dbReference>
<gene>
    <name evidence="8" type="ORF">B1202_03075</name>
</gene>
<feature type="domain" description="OmpR/PhoB-type" evidence="7">
    <location>
        <begin position="124"/>
        <end position="218"/>
    </location>
</feature>
<dbReference type="PANTHER" id="PTHR48111">
    <property type="entry name" value="REGULATOR OF RPOS"/>
    <property type="match status" value="1"/>
</dbReference>
<dbReference type="InterPro" id="IPR011006">
    <property type="entry name" value="CheY-like_superfamily"/>
</dbReference>
<dbReference type="GO" id="GO:0006355">
    <property type="term" value="P:regulation of DNA-templated transcription"/>
    <property type="evidence" value="ECO:0007669"/>
    <property type="project" value="InterPro"/>
</dbReference>